<dbReference type="Proteomes" id="UP000001887">
    <property type="component" value="Chromosome"/>
</dbReference>
<dbReference type="AlphaFoldDB" id="D2R269"/>
<dbReference type="Pfam" id="PF15956">
    <property type="entry name" value="DUF4760"/>
    <property type="match status" value="1"/>
</dbReference>
<accession>D2R269</accession>
<dbReference type="EMBL" id="CP001848">
    <property type="protein sequence ID" value="ADB18680.1"/>
    <property type="molecule type" value="Genomic_DNA"/>
</dbReference>
<evidence type="ECO:0000313" key="1">
    <source>
        <dbReference type="EMBL" id="ADB18680.1"/>
    </source>
</evidence>
<dbReference type="STRING" id="530564.Psta_4027"/>
<sequence length="152" mass="16431" precursor="true">MADFSLLPIIISAFTGGAAGAVITAIATNRRGQRDLGVKFAEKYLDMFEKIAAAKTILKDPSDLNDPAKRNQVILVVNWFELVSTCYLNGLVDADLVRAFELPQIATRFYHSFSEAQRVGDAGALVAAFSREQVAGLTALRRLSSGEVPQLG</sequence>
<reference evidence="1 2" key="1">
    <citation type="journal article" date="2009" name="Stand. Genomic Sci.">
        <title>Complete genome sequence of Pirellula staleyi type strain (ATCC 27377).</title>
        <authorList>
            <person name="Clum A."/>
            <person name="Tindall B.J."/>
            <person name="Sikorski J."/>
            <person name="Ivanova N."/>
            <person name="Mavrommatis K."/>
            <person name="Lucas S."/>
            <person name="Glavina del Rio T."/>
            <person name="Nolan M."/>
            <person name="Chen F."/>
            <person name="Tice H."/>
            <person name="Pitluck S."/>
            <person name="Cheng J.F."/>
            <person name="Chertkov O."/>
            <person name="Brettin T."/>
            <person name="Han C."/>
            <person name="Detter J.C."/>
            <person name="Kuske C."/>
            <person name="Bruce D."/>
            <person name="Goodwin L."/>
            <person name="Ovchinikova G."/>
            <person name="Pati A."/>
            <person name="Mikhailova N."/>
            <person name="Chen A."/>
            <person name="Palaniappan K."/>
            <person name="Land M."/>
            <person name="Hauser L."/>
            <person name="Chang Y.J."/>
            <person name="Jeffries C.D."/>
            <person name="Chain P."/>
            <person name="Rohde M."/>
            <person name="Goker M."/>
            <person name="Bristow J."/>
            <person name="Eisen J.A."/>
            <person name="Markowitz V."/>
            <person name="Hugenholtz P."/>
            <person name="Kyrpides N.C."/>
            <person name="Klenk H.P."/>
            <person name="Lapidus A."/>
        </authorList>
    </citation>
    <scope>NUCLEOTIDE SEQUENCE [LARGE SCALE GENOMIC DNA]</scope>
    <source>
        <strain evidence="2">ATCC 27377 / DSM 6068 / ICPB 4128</strain>
    </source>
</reference>
<organism evidence="1 2">
    <name type="scientific">Pirellula staleyi (strain ATCC 27377 / DSM 6068 / ICPB 4128)</name>
    <name type="common">Pirella staleyi</name>
    <dbReference type="NCBI Taxonomy" id="530564"/>
    <lineage>
        <taxon>Bacteria</taxon>
        <taxon>Pseudomonadati</taxon>
        <taxon>Planctomycetota</taxon>
        <taxon>Planctomycetia</taxon>
        <taxon>Pirellulales</taxon>
        <taxon>Pirellulaceae</taxon>
        <taxon>Pirellula</taxon>
    </lineage>
</organism>
<evidence type="ECO:0000313" key="2">
    <source>
        <dbReference type="Proteomes" id="UP000001887"/>
    </source>
</evidence>
<keyword evidence="2" id="KW-1185">Reference proteome</keyword>
<proteinExistence type="predicted"/>
<name>D2R269_PIRSD</name>
<dbReference type="KEGG" id="psl:Psta_4027"/>
<gene>
    <name evidence="1" type="ordered locus">Psta_4027</name>
</gene>
<dbReference type="InterPro" id="IPR031876">
    <property type="entry name" value="DUF4760"/>
</dbReference>
<dbReference type="HOGENOM" id="CLU_1720655_0_0_0"/>
<protein>
    <submittedName>
        <fullName evidence="1">Uncharacterized protein</fullName>
    </submittedName>
</protein>